<feature type="binding site" evidence="6">
    <location>
        <position position="123"/>
    </location>
    <ligand>
        <name>substrate</name>
    </ligand>
</feature>
<dbReference type="InterPro" id="IPR020103">
    <property type="entry name" value="PsdUridine_synth_cat_dom_sf"/>
</dbReference>
<reference evidence="10" key="1">
    <citation type="submission" date="2011-12" db="EMBL/GenBank/DDBJ databases">
        <title>The Draft Genome of Lepisosteus oculatus.</title>
        <authorList>
            <consortium name="The Broad Institute Genome Assembly &amp; Analysis Group"/>
            <consortium name="Computational R&amp;D Group"/>
            <consortium name="and Sequencing Platform"/>
            <person name="Di Palma F."/>
            <person name="Alfoldi J."/>
            <person name="Johnson J."/>
            <person name="Berlin A."/>
            <person name="Gnerre S."/>
            <person name="Jaffe D."/>
            <person name="MacCallum I."/>
            <person name="Young S."/>
            <person name="Walker B.J."/>
            <person name="Lander E.S."/>
            <person name="Lindblad-Toh K."/>
        </authorList>
    </citation>
    <scope>NUCLEOTIDE SEQUENCE [LARGE SCALE GENOMIC DNA]</scope>
</reference>
<dbReference type="GO" id="GO:0009982">
    <property type="term" value="F:pseudouridine synthase activity"/>
    <property type="evidence" value="ECO:0000318"/>
    <property type="project" value="GO_Central"/>
</dbReference>
<dbReference type="SUPFAM" id="SSF55120">
    <property type="entry name" value="Pseudouridine synthase"/>
    <property type="match status" value="1"/>
</dbReference>
<sequence>MSCKVRYLIFFQYFGSKYSGVMRSPAHQAVLGVQNYLEDAVRKLNPVNEVSVYVSSRTDSGVHALCNTAHVDIQRKENKPPFSEQILTEALNYHLKPEPISIMKSSIVPPLFHARFNAKSRTYIYRLVTGLRNSSQLPVFEKDLCWLVQEDQLNVEAMQEAARLFLGTHNFSTFRALNSETPYKSPVKTMLLADITPGYSYFAQHHLNRNMQYWDLTFKSNSFLYKQVRRMTGALVAVGQGRLTLPRLQELLEVQDSLAFPRNMSAPPQGLFLKEVEYDDSVLLSCPQCSPEWINISRQKKD</sequence>
<dbReference type="PIRSF" id="PIRSF001430">
    <property type="entry name" value="tRNA_psdUrid_synth"/>
    <property type="match status" value="1"/>
</dbReference>
<reference evidence="9" key="2">
    <citation type="submission" date="2025-08" db="UniProtKB">
        <authorList>
            <consortium name="Ensembl"/>
        </authorList>
    </citation>
    <scope>IDENTIFICATION</scope>
</reference>
<dbReference type="EMBL" id="AHAT01034609">
    <property type="status" value="NOT_ANNOTATED_CDS"/>
    <property type="molecule type" value="Genomic_DNA"/>
</dbReference>
<dbReference type="OMA" id="ADAFCHN"/>
<dbReference type="GO" id="GO:0003723">
    <property type="term" value="F:RNA binding"/>
    <property type="evidence" value="ECO:0007669"/>
    <property type="project" value="InterPro"/>
</dbReference>
<dbReference type="STRING" id="7918.ENSLOCP00000002577"/>
<dbReference type="InterPro" id="IPR020094">
    <property type="entry name" value="TruA/RsuA/RluB/E/F_N"/>
</dbReference>
<feature type="domain" description="Pseudouridine synthase I TruA alpha/beta" evidence="8">
    <location>
        <begin position="11"/>
        <end position="117"/>
    </location>
</feature>
<dbReference type="Gene3D" id="3.30.70.580">
    <property type="entry name" value="Pseudouridine synthase I, catalytic domain, N-terminal subdomain"/>
    <property type="match status" value="1"/>
</dbReference>
<keyword evidence="2 7" id="KW-0819">tRNA processing</keyword>
<dbReference type="FunFam" id="3.30.70.580:FF:000011">
    <property type="entry name" value="tRNA pseudouridine synthase"/>
    <property type="match status" value="1"/>
</dbReference>
<dbReference type="GO" id="GO:0031119">
    <property type="term" value="P:tRNA pseudouridine synthesis"/>
    <property type="evidence" value="ECO:0000318"/>
    <property type="project" value="GO_Central"/>
</dbReference>
<dbReference type="Proteomes" id="UP000018468">
    <property type="component" value="Linkage group LG25"/>
</dbReference>
<dbReference type="GeneTree" id="ENSGT00950000183160"/>
<dbReference type="EC" id="5.4.99.12" evidence="7"/>
<protein>
    <recommendedName>
        <fullName evidence="7">tRNA pseudouridine synthase</fullName>
        <ecNumber evidence="7">5.4.99.12</ecNumber>
    </recommendedName>
</protein>
<dbReference type="HAMAP" id="MF_00171">
    <property type="entry name" value="TruA"/>
    <property type="match status" value="1"/>
</dbReference>
<name>W5M2G9_LEPOC</name>
<dbReference type="PANTHER" id="PTHR11142">
    <property type="entry name" value="PSEUDOURIDYLATE SYNTHASE"/>
    <property type="match status" value="1"/>
</dbReference>
<dbReference type="Ensembl" id="ENSLOCT00000002583.1">
    <property type="protein sequence ID" value="ENSLOCP00000002577.1"/>
    <property type="gene ID" value="ENSLOCG00000002210.1"/>
</dbReference>
<feature type="active site" description="Nucleophile" evidence="5">
    <location>
        <position position="59"/>
    </location>
</feature>
<comment type="catalytic activity">
    <reaction evidence="7">
        <text>uridine(38/39/40) in tRNA = pseudouridine(38/39/40) in tRNA</text>
        <dbReference type="Rhea" id="RHEA:22376"/>
        <dbReference type="Rhea" id="RHEA-COMP:10085"/>
        <dbReference type="Rhea" id="RHEA-COMP:10087"/>
        <dbReference type="ChEBI" id="CHEBI:65314"/>
        <dbReference type="ChEBI" id="CHEBI:65315"/>
        <dbReference type="EC" id="5.4.99.12"/>
    </reaction>
</comment>
<dbReference type="InterPro" id="IPR001406">
    <property type="entry name" value="PsdUridine_synth_TruA"/>
</dbReference>
<evidence type="ECO:0000256" key="7">
    <source>
        <dbReference type="RuleBase" id="RU003792"/>
    </source>
</evidence>
<comment type="similarity">
    <text evidence="1 7">Belongs to the tRNA pseudouridine synthase TruA family.</text>
</comment>
<dbReference type="EMBL" id="AHAT01034606">
    <property type="status" value="NOT_ANNOTATED_CDS"/>
    <property type="molecule type" value="Genomic_DNA"/>
</dbReference>
<feature type="domain" description="Pseudouridine synthase I TruA alpha/beta" evidence="8">
    <location>
        <begin position="161"/>
        <end position="279"/>
    </location>
</feature>
<evidence type="ECO:0000256" key="6">
    <source>
        <dbReference type="PIRSR" id="PIRSR001430-2"/>
    </source>
</evidence>
<evidence type="ECO:0000259" key="8">
    <source>
        <dbReference type="Pfam" id="PF01416"/>
    </source>
</evidence>
<keyword evidence="10" id="KW-1185">Reference proteome</keyword>
<evidence type="ECO:0000256" key="4">
    <source>
        <dbReference type="ARBA" id="ARBA00036943"/>
    </source>
</evidence>
<evidence type="ECO:0000256" key="5">
    <source>
        <dbReference type="PIRSR" id="PIRSR001430-1"/>
    </source>
</evidence>
<dbReference type="AlphaFoldDB" id="W5M2G9"/>
<dbReference type="CDD" id="cd02570">
    <property type="entry name" value="PseudoU_synth_EcTruA"/>
    <property type="match status" value="1"/>
</dbReference>
<reference evidence="9" key="3">
    <citation type="submission" date="2025-09" db="UniProtKB">
        <authorList>
            <consortium name="Ensembl"/>
        </authorList>
    </citation>
    <scope>IDENTIFICATION</scope>
</reference>
<evidence type="ECO:0000256" key="2">
    <source>
        <dbReference type="ARBA" id="ARBA00022694"/>
    </source>
</evidence>
<dbReference type="Bgee" id="ENSLOCG00000002210">
    <property type="expression patterns" value="Expressed in pharyngeal gill and 13 other cell types or tissues"/>
</dbReference>
<keyword evidence="3 7" id="KW-0413">Isomerase</keyword>
<dbReference type="PANTHER" id="PTHR11142:SF0">
    <property type="entry name" value="TRNA PSEUDOURIDINE SYNTHASE-LIKE 1"/>
    <property type="match status" value="1"/>
</dbReference>
<evidence type="ECO:0000313" key="10">
    <source>
        <dbReference type="Proteomes" id="UP000018468"/>
    </source>
</evidence>
<dbReference type="eggNOG" id="KOG4393">
    <property type="taxonomic scope" value="Eukaryota"/>
</dbReference>
<evidence type="ECO:0000313" key="9">
    <source>
        <dbReference type="Ensembl" id="ENSLOCP00000002577.1"/>
    </source>
</evidence>
<dbReference type="InterPro" id="IPR020097">
    <property type="entry name" value="PsdUridine_synth_TruA_a/b_dom"/>
</dbReference>
<dbReference type="InterPro" id="IPR020095">
    <property type="entry name" value="PsdUridine_synth_TruA_C"/>
</dbReference>
<dbReference type="GO" id="GO:0160147">
    <property type="term" value="F:tRNA pseudouridine(38-40) synthase activity"/>
    <property type="evidence" value="ECO:0007669"/>
    <property type="project" value="UniProtKB-EC"/>
</dbReference>
<dbReference type="Pfam" id="PF01416">
    <property type="entry name" value="PseudoU_synth_1"/>
    <property type="match status" value="2"/>
</dbReference>
<dbReference type="Gene3D" id="3.30.70.660">
    <property type="entry name" value="Pseudouridine synthase I, catalytic domain, C-terminal subdomain"/>
    <property type="match status" value="1"/>
</dbReference>
<accession>W5M2G9</accession>
<comment type="catalytic activity">
    <reaction evidence="4">
        <text>a uridine in tRNA = a pseudouridine in tRNA</text>
        <dbReference type="Rhea" id="RHEA:54572"/>
        <dbReference type="Rhea" id="RHEA-COMP:13339"/>
        <dbReference type="Rhea" id="RHEA-COMP:13934"/>
        <dbReference type="ChEBI" id="CHEBI:65314"/>
        <dbReference type="ChEBI" id="CHEBI:65315"/>
    </reaction>
</comment>
<evidence type="ECO:0000256" key="3">
    <source>
        <dbReference type="ARBA" id="ARBA00023235"/>
    </source>
</evidence>
<dbReference type="EMBL" id="AHAT01034607">
    <property type="status" value="NOT_ANNOTATED_CDS"/>
    <property type="molecule type" value="Genomic_DNA"/>
</dbReference>
<dbReference type="FunCoup" id="W5M2G9">
    <property type="interactions" value="192"/>
</dbReference>
<proteinExistence type="inferred from homology"/>
<dbReference type="FunFam" id="3.30.70.660:FF:000006">
    <property type="entry name" value="tRNA pseudouridine synthase"/>
    <property type="match status" value="1"/>
</dbReference>
<dbReference type="EMBL" id="AHAT01034610">
    <property type="status" value="NOT_ANNOTATED_CDS"/>
    <property type="molecule type" value="Genomic_DNA"/>
</dbReference>
<organism evidence="9 10">
    <name type="scientific">Lepisosteus oculatus</name>
    <name type="common">Spotted gar</name>
    <dbReference type="NCBI Taxonomy" id="7918"/>
    <lineage>
        <taxon>Eukaryota</taxon>
        <taxon>Metazoa</taxon>
        <taxon>Chordata</taxon>
        <taxon>Craniata</taxon>
        <taxon>Vertebrata</taxon>
        <taxon>Euteleostomi</taxon>
        <taxon>Actinopterygii</taxon>
        <taxon>Neopterygii</taxon>
        <taxon>Holostei</taxon>
        <taxon>Semionotiformes</taxon>
        <taxon>Lepisosteidae</taxon>
        <taxon>Lepisosteus</taxon>
    </lineage>
</organism>
<evidence type="ECO:0000256" key="1">
    <source>
        <dbReference type="ARBA" id="ARBA00009375"/>
    </source>
</evidence>
<dbReference type="InParanoid" id="W5M2G9"/>
<dbReference type="EMBL" id="AHAT01034608">
    <property type="status" value="NOT_ANNOTATED_CDS"/>
    <property type="molecule type" value="Genomic_DNA"/>
</dbReference>